<evidence type="ECO:0000313" key="1">
    <source>
        <dbReference type="EMBL" id="RAI72860.1"/>
    </source>
</evidence>
<protein>
    <recommendedName>
        <fullName evidence="3">DUF2493 domain-containing protein</fullName>
    </recommendedName>
</protein>
<proteinExistence type="predicted"/>
<dbReference type="Proteomes" id="UP000249016">
    <property type="component" value="Unassembled WGS sequence"/>
</dbReference>
<comment type="caution">
    <text evidence="1">The sequence shown here is derived from an EMBL/GenBank/DDBJ whole genome shotgun (WGS) entry which is preliminary data.</text>
</comment>
<name>A0A327NC94_9BACT</name>
<dbReference type="AlphaFoldDB" id="A0A327NC94"/>
<keyword evidence="2" id="KW-1185">Reference proteome</keyword>
<accession>A0A327NC94</accession>
<dbReference type="OrthoDB" id="886926at2"/>
<reference evidence="1 2" key="1">
    <citation type="submission" date="2018-06" db="EMBL/GenBank/DDBJ databases">
        <title>Spirosoma sp. HMF3257 Genome sequencing and assembly.</title>
        <authorList>
            <person name="Kang H."/>
            <person name="Cha I."/>
            <person name="Kim H."/>
            <person name="Kang J."/>
            <person name="Joh K."/>
        </authorList>
    </citation>
    <scope>NUCLEOTIDE SEQUENCE [LARGE SCALE GENOMIC DNA]</scope>
    <source>
        <strain evidence="1 2">HMF3257</strain>
    </source>
</reference>
<dbReference type="EMBL" id="QLII01000004">
    <property type="protein sequence ID" value="RAI72860.1"/>
    <property type="molecule type" value="Genomic_DNA"/>
</dbReference>
<sequence length="117" mass="12657">MKTALLASRQLTSADCYAQVKTTLDQAGTTELHHGAEGAGKELAERWAKETGHTESGHTPDWKQYGRAAGPIRGKALIGAVDNVVALWDGKSKGTENELKEARRQGKPVRLILVQSH</sequence>
<dbReference type="RefSeq" id="WP_111351336.1">
    <property type="nucleotide sequence ID" value="NZ_QLII01000004.1"/>
</dbReference>
<evidence type="ECO:0000313" key="2">
    <source>
        <dbReference type="Proteomes" id="UP000249016"/>
    </source>
</evidence>
<organism evidence="1 2">
    <name type="scientific">Spirosoma telluris</name>
    <dbReference type="NCBI Taxonomy" id="2183553"/>
    <lineage>
        <taxon>Bacteria</taxon>
        <taxon>Pseudomonadati</taxon>
        <taxon>Bacteroidota</taxon>
        <taxon>Cytophagia</taxon>
        <taxon>Cytophagales</taxon>
        <taxon>Cytophagaceae</taxon>
        <taxon>Spirosoma</taxon>
    </lineage>
</organism>
<gene>
    <name evidence="1" type="ORF">HMF3257_38770</name>
</gene>
<evidence type="ECO:0008006" key="3">
    <source>
        <dbReference type="Google" id="ProtNLM"/>
    </source>
</evidence>